<organism evidence="1">
    <name type="scientific">Vibrio phage P018-4</name>
    <dbReference type="NCBI Taxonomy" id="3229728"/>
    <lineage>
        <taxon>Viruses</taxon>
        <taxon>Duplodnaviria</taxon>
        <taxon>Heunggongvirae</taxon>
        <taxon>Uroviricota</taxon>
        <taxon>Caudoviricetes</taxon>
    </lineage>
</organism>
<accession>A0AB39AJK5</accession>
<protein>
    <submittedName>
        <fullName evidence="1">Uncharacterized protein</fullName>
    </submittedName>
</protein>
<sequence>MPKLKPMKFSDYSNDDLTFHHGQELERLIVTLRVENKLKHNGNKFVISVDHLDVYIECTDLNHYIIGSADKFEIVNASISSRMGKWTPEAKTSHTMIDKTTLFTLLKLLS</sequence>
<dbReference type="EMBL" id="PP934186">
    <property type="protein sequence ID" value="XDG30954.1"/>
    <property type="molecule type" value="Genomic_DNA"/>
</dbReference>
<proteinExistence type="predicted"/>
<name>A0AB39AJK5_9CAUD</name>
<reference evidence="1" key="1">
    <citation type="submission" date="2024-06" db="EMBL/GenBank/DDBJ databases">
        <authorList>
            <person name="Yang R."/>
        </authorList>
    </citation>
    <scope>NUCLEOTIDE SEQUENCE</scope>
</reference>
<evidence type="ECO:0000313" key="1">
    <source>
        <dbReference type="EMBL" id="XDG30954.1"/>
    </source>
</evidence>